<comment type="caution">
    <text evidence="3">The sequence shown here is derived from an EMBL/GenBank/DDBJ whole genome shotgun (WGS) entry which is preliminary data.</text>
</comment>
<accession>A0A1F6PC05</accession>
<dbReference type="AlphaFoldDB" id="A0A1F6PC05"/>
<keyword evidence="1" id="KW-0812">Transmembrane</keyword>
<evidence type="ECO:0000256" key="1">
    <source>
        <dbReference type="SAM" id="Phobius"/>
    </source>
</evidence>
<dbReference type="InterPro" id="IPR043728">
    <property type="entry name" value="DUF5671"/>
</dbReference>
<gene>
    <name evidence="3" type="ORF">A2538_00620</name>
</gene>
<evidence type="ECO:0000313" key="4">
    <source>
        <dbReference type="Proteomes" id="UP000178254"/>
    </source>
</evidence>
<evidence type="ECO:0000259" key="2">
    <source>
        <dbReference type="Pfam" id="PF18920"/>
    </source>
</evidence>
<keyword evidence="1" id="KW-1133">Transmembrane helix</keyword>
<organism evidence="3 4">
    <name type="scientific">Candidatus Magasanikbacteria bacterium RIFOXYD2_FULL_41_14</name>
    <dbReference type="NCBI Taxonomy" id="1798709"/>
    <lineage>
        <taxon>Bacteria</taxon>
        <taxon>Candidatus Magasanikiibacteriota</taxon>
    </lineage>
</organism>
<dbReference type="EMBL" id="MFRE01000028">
    <property type="protein sequence ID" value="OGH93580.1"/>
    <property type="molecule type" value="Genomic_DNA"/>
</dbReference>
<protein>
    <recommendedName>
        <fullName evidence="2">DUF5671 domain-containing protein</fullName>
    </recommendedName>
</protein>
<proteinExistence type="predicted"/>
<keyword evidence="1" id="KW-0472">Membrane</keyword>
<feature type="transmembrane region" description="Helical" evidence="1">
    <location>
        <begin position="12"/>
        <end position="36"/>
    </location>
</feature>
<feature type="transmembrane region" description="Helical" evidence="1">
    <location>
        <begin position="96"/>
        <end position="116"/>
    </location>
</feature>
<evidence type="ECO:0000313" key="3">
    <source>
        <dbReference type="EMBL" id="OGH93580.1"/>
    </source>
</evidence>
<feature type="transmembrane region" description="Helical" evidence="1">
    <location>
        <begin position="128"/>
        <end position="148"/>
    </location>
</feature>
<name>A0A1F6PC05_9BACT</name>
<feature type="transmembrane region" description="Helical" evidence="1">
    <location>
        <begin position="56"/>
        <end position="76"/>
    </location>
</feature>
<dbReference type="Pfam" id="PF18920">
    <property type="entry name" value="DUF5671"/>
    <property type="match status" value="1"/>
</dbReference>
<reference evidence="3 4" key="1">
    <citation type="journal article" date="2016" name="Nat. Commun.">
        <title>Thousands of microbial genomes shed light on interconnected biogeochemical processes in an aquifer system.</title>
        <authorList>
            <person name="Anantharaman K."/>
            <person name="Brown C.T."/>
            <person name="Hug L.A."/>
            <person name="Sharon I."/>
            <person name="Castelle C.J."/>
            <person name="Probst A.J."/>
            <person name="Thomas B.C."/>
            <person name="Singh A."/>
            <person name="Wilkins M.J."/>
            <person name="Karaoz U."/>
            <person name="Brodie E.L."/>
            <person name="Williams K.H."/>
            <person name="Hubbard S.S."/>
            <person name="Banfield J.F."/>
        </authorList>
    </citation>
    <scope>NUCLEOTIDE SEQUENCE [LARGE SCALE GENOMIC DNA]</scope>
</reference>
<sequence length="321" mass="36881">METPIKSTPKDVFLHLFNIFTFYLSVIGFITLYIQYIDATFPDPLNYYFASVANGVRWSSSILFIAIPAYLLTAWFLAKDLTKTPAKRELKLRKWLIYFTLFVSAITIIIDLMIFVFNFLNGELTTRFFLKVLAVLIVAGAVFGYYLWELKRDSKKSKIPKILAGAVSVVVLGSIIIGFFIIGTPKDQRNRRLDDQRIQALQMLQEQVISYWSKNDILPTELKQLEDNISGFQIPADPENTNQYEYKVIDELDFELCAIFNGKLPDKKSEVAATRANMYPYNSYNQNWDHAAGRVCFSRKIDPQLYKTDSTGAPIPIKVIR</sequence>
<feature type="domain" description="DUF5671" evidence="2">
    <location>
        <begin position="12"/>
        <end position="145"/>
    </location>
</feature>
<dbReference type="STRING" id="1798709.A2538_00620"/>
<feature type="transmembrane region" description="Helical" evidence="1">
    <location>
        <begin position="160"/>
        <end position="182"/>
    </location>
</feature>
<dbReference type="Proteomes" id="UP000178254">
    <property type="component" value="Unassembled WGS sequence"/>
</dbReference>